<dbReference type="InterPro" id="IPR029033">
    <property type="entry name" value="His_PPase_superfam"/>
</dbReference>
<reference evidence="1 2" key="1">
    <citation type="submission" date="2019-07" db="EMBL/GenBank/DDBJ databases">
        <title>Genomics analysis of Aphanomyces spp. identifies a new class of oomycete effector associated with host adaptation.</title>
        <authorList>
            <person name="Gaulin E."/>
        </authorList>
    </citation>
    <scope>NUCLEOTIDE SEQUENCE [LARGE SCALE GENOMIC DNA]</scope>
    <source>
        <strain evidence="1 2">ATCC 201684</strain>
    </source>
</reference>
<dbReference type="GO" id="GO:0016791">
    <property type="term" value="F:phosphatase activity"/>
    <property type="evidence" value="ECO:0007669"/>
    <property type="project" value="TreeGrafter"/>
</dbReference>
<dbReference type="GO" id="GO:0005737">
    <property type="term" value="C:cytoplasm"/>
    <property type="evidence" value="ECO:0007669"/>
    <property type="project" value="TreeGrafter"/>
</dbReference>
<evidence type="ECO:0000313" key="2">
    <source>
        <dbReference type="Proteomes" id="UP000481153"/>
    </source>
</evidence>
<dbReference type="EMBL" id="VJMJ01000036">
    <property type="protein sequence ID" value="KAF0741646.1"/>
    <property type="molecule type" value="Genomic_DNA"/>
</dbReference>
<gene>
    <name evidence="1" type="ORF">Ae201684_003321</name>
</gene>
<organism evidence="1 2">
    <name type="scientific">Aphanomyces euteiches</name>
    <dbReference type="NCBI Taxonomy" id="100861"/>
    <lineage>
        <taxon>Eukaryota</taxon>
        <taxon>Sar</taxon>
        <taxon>Stramenopiles</taxon>
        <taxon>Oomycota</taxon>
        <taxon>Saprolegniomycetes</taxon>
        <taxon>Saprolegniales</taxon>
        <taxon>Verrucalvaceae</taxon>
        <taxon>Aphanomyces</taxon>
    </lineage>
</organism>
<keyword evidence="2" id="KW-1185">Reference proteome</keyword>
<sequence>MSASPPKDSALYAALHGGCHAAPGHFNYHSTPDPSSIFEHFQRTAATWQEFEQAIRAMPRKVKVLYFLRHAEGEHNAAKIRLGAEVWFRDVACTDQYLDALLTTKGQAAAESASLKVQAELQNGMPLEKVIVSPLRRTLQTATTVFSHQIGRIPLVSMELCRETMGMHTCDKRSPISVVKPLFPSVDFSLIQDDQDVLWRPDVRESLDDIQARAVTFLKQVYHDVPETFIAVTSHVGFIGACFRVLELPEYRVSNCEIVPFVLELPK</sequence>
<dbReference type="SUPFAM" id="SSF53254">
    <property type="entry name" value="Phosphoglycerate mutase-like"/>
    <property type="match status" value="1"/>
</dbReference>
<dbReference type="InterPro" id="IPR050275">
    <property type="entry name" value="PGM_Phosphatase"/>
</dbReference>
<dbReference type="VEuPathDB" id="FungiDB:AeMF1_017636"/>
<dbReference type="Proteomes" id="UP000481153">
    <property type="component" value="Unassembled WGS sequence"/>
</dbReference>
<dbReference type="PANTHER" id="PTHR48100:SF1">
    <property type="entry name" value="HISTIDINE PHOSPHATASE FAMILY PROTEIN-RELATED"/>
    <property type="match status" value="1"/>
</dbReference>
<evidence type="ECO:0000313" key="1">
    <source>
        <dbReference type="EMBL" id="KAF0741646.1"/>
    </source>
</evidence>
<protein>
    <submittedName>
        <fullName evidence="1">Uncharacterized protein</fullName>
    </submittedName>
</protein>
<dbReference type="CDD" id="cd07067">
    <property type="entry name" value="HP_PGM_like"/>
    <property type="match status" value="1"/>
</dbReference>
<accession>A0A6G0XN29</accession>
<dbReference type="InterPro" id="IPR013078">
    <property type="entry name" value="His_Pase_superF_clade-1"/>
</dbReference>
<name>A0A6G0XN29_9STRA</name>
<dbReference type="SMART" id="SM00855">
    <property type="entry name" value="PGAM"/>
    <property type="match status" value="1"/>
</dbReference>
<dbReference type="PANTHER" id="PTHR48100">
    <property type="entry name" value="BROAD-SPECIFICITY PHOSPHATASE YOR283W-RELATED"/>
    <property type="match status" value="1"/>
</dbReference>
<dbReference type="Gene3D" id="3.40.50.1240">
    <property type="entry name" value="Phosphoglycerate mutase-like"/>
    <property type="match status" value="1"/>
</dbReference>
<comment type="caution">
    <text evidence="1">The sequence shown here is derived from an EMBL/GenBank/DDBJ whole genome shotgun (WGS) entry which is preliminary data.</text>
</comment>
<dbReference type="Pfam" id="PF00300">
    <property type="entry name" value="His_Phos_1"/>
    <property type="match status" value="1"/>
</dbReference>
<dbReference type="AlphaFoldDB" id="A0A6G0XN29"/>
<proteinExistence type="predicted"/>